<dbReference type="SMART" id="SM00487">
    <property type="entry name" value="DEXDc"/>
    <property type="match status" value="1"/>
</dbReference>
<dbReference type="SMART" id="SM00490">
    <property type="entry name" value="HELICc"/>
    <property type="match status" value="1"/>
</dbReference>
<dbReference type="GO" id="GO:0016787">
    <property type="term" value="F:hydrolase activity"/>
    <property type="evidence" value="ECO:0007669"/>
    <property type="project" value="UniProtKB-KW"/>
</dbReference>
<keyword evidence="4" id="KW-0067">ATP-binding</keyword>
<evidence type="ECO:0000256" key="2">
    <source>
        <dbReference type="ARBA" id="ARBA00022801"/>
    </source>
</evidence>
<keyword evidence="3 7" id="KW-0347">Helicase</keyword>
<evidence type="ECO:0000256" key="1">
    <source>
        <dbReference type="ARBA" id="ARBA00022741"/>
    </source>
</evidence>
<sequence>MAEQDIYQVLQQRFGFNRFKPGQEEIIQALLDQEPVMAMLPTGGGKSLIYQMMGYLRPGVTIIVTPLLSLMQDQVARLNYQGERAVVAFNSTLTGYERQRVLERIDRYRFIFISPEMLNQEEVMHALQRVQINLMVIDEAHTMLTWGPDFRPDYLALTQIHEQLKAPQLLLLTATATPSMLSDLKSYFPLVAKKWFTYVESVDRPNIYLHTEHFQQRKDKKDRLGGLINQLQGPGLVYFSSRNEATNMAREMQRETGKRIAAYHGGLETTERYRIQQQFMQGQLDVIMATSAFGMGIDKDNIRYVIHYHMSSDIPNYLQEFGRAGRNGENAVAILLFAPGDEQLHYGLIDQTIPDDQTIKMFYQTGRIQSPEKQQLLTYYQNADYREVEVLDIMHARKNARYADLEKMRQYANANGRLREKILQFFGETLPSDYELYESVGQRLWQPEELGLIATETPDVQDSLQNWQVKLAQLFKKK</sequence>
<evidence type="ECO:0000259" key="5">
    <source>
        <dbReference type="PROSITE" id="PS51192"/>
    </source>
</evidence>
<comment type="caution">
    <text evidence="7">The sequence shown here is derived from an EMBL/GenBank/DDBJ whole genome shotgun (WGS) entry which is preliminary data.</text>
</comment>
<dbReference type="RefSeq" id="WP_264336048.1">
    <property type="nucleotide sequence ID" value="NZ_CP074441.1"/>
</dbReference>
<dbReference type="EC" id="3.6.4.12" evidence="7"/>
<dbReference type="Gene3D" id="3.40.50.300">
    <property type="entry name" value="P-loop containing nucleotide triphosphate hydrolases"/>
    <property type="match status" value="2"/>
</dbReference>
<feature type="domain" description="Helicase ATP-binding" evidence="5">
    <location>
        <begin position="27"/>
        <end position="194"/>
    </location>
</feature>
<keyword evidence="1" id="KW-0547">Nucleotide-binding</keyword>
<dbReference type="Pfam" id="PF00270">
    <property type="entry name" value="DEAD"/>
    <property type="match status" value="1"/>
</dbReference>
<dbReference type="EMBL" id="JAOZFE010000002">
    <property type="protein sequence ID" value="MCW0952948.1"/>
    <property type="molecule type" value="Genomic_DNA"/>
</dbReference>
<evidence type="ECO:0000256" key="3">
    <source>
        <dbReference type="ARBA" id="ARBA00022806"/>
    </source>
</evidence>
<name>A0ABT3E4V7_9LACO</name>
<keyword evidence="2 7" id="KW-0378">Hydrolase</keyword>
<evidence type="ECO:0000256" key="4">
    <source>
        <dbReference type="ARBA" id="ARBA00022840"/>
    </source>
</evidence>
<dbReference type="CDD" id="cd17920">
    <property type="entry name" value="DEXHc_RecQ"/>
    <property type="match status" value="1"/>
</dbReference>
<dbReference type="SUPFAM" id="SSF52540">
    <property type="entry name" value="P-loop containing nucleoside triphosphate hydrolases"/>
    <property type="match status" value="1"/>
</dbReference>
<dbReference type="PANTHER" id="PTHR13710:SF84">
    <property type="entry name" value="ATP-DEPENDENT DNA HELICASE RECS-RELATED"/>
    <property type="match status" value="1"/>
</dbReference>
<reference evidence="7 8" key="1">
    <citation type="submission" date="2022-10" db="EMBL/GenBank/DDBJ databases">
        <title>Weissella fermenti sp. nov., isolated from fermented cabbage.</title>
        <authorList>
            <person name="Lee J.K."/>
            <person name="Baek J.H."/>
            <person name="Choi D.G."/>
            <person name="Kim J.M."/>
            <person name="Jeon C.O."/>
        </authorList>
    </citation>
    <scope>NUCLEOTIDE SEQUENCE [LARGE SCALE GENOMIC DNA]</scope>
    <source>
        <strain evidence="7 8">KACC 18534</strain>
    </source>
</reference>
<dbReference type="NCBIfam" id="TIGR00614">
    <property type="entry name" value="recQ_fam"/>
    <property type="match status" value="1"/>
</dbReference>
<dbReference type="Proteomes" id="UP001526225">
    <property type="component" value="Unassembled WGS sequence"/>
</dbReference>
<dbReference type="PROSITE" id="PS51192">
    <property type="entry name" value="HELICASE_ATP_BIND_1"/>
    <property type="match status" value="1"/>
</dbReference>
<keyword evidence="8" id="KW-1185">Reference proteome</keyword>
<evidence type="ECO:0000313" key="7">
    <source>
        <dbReference type="EMBL" id="MCW0952948.1"/>
    </source>
</evidence>
<dbReference type="Pfam" id="PF00271">
    <property type="entry name" value="Helicase_C"/>
    <property type="match status" value="1"/>
</dbReference>
<protein>
    <submittedName>
        <fullName evidence="7">RecQ family ATP-dependent DNA helicase</fullName>
        <ecNumber evidence="7">3.6.4.12</ecNumber>
    </submittedName>
</protein>
<dbReference type="InterPro" id="IPR027417">
    <property type="entry name" value="P-loop_NTPase"/>
</dbReference>
<gene>
    <name evidence="7" type="ORF">OIT44_02535</name>
</gene>
<accession>A0ABT3E4V7</accession>
<evidence type="ECO:0000313" key="8">
    <source>
        <dbReference type="Proteomes" id="UP001526225"/>
    </source>
</evidence>
<evidence type="ECO:0000259" key="6">
    <source>
        <dbReference type="PROSITE" id="PS51194"/>
    </source>
</evidence>
<organism evidence="7 8">
    <name type="scientific">Weissella ceti</name>
    <dbReference type="NCBI Taxonomy" id="759620"/>
    <lineage>
        <taxon>Bacteria</taxon>
        <taxon>Bacillati</taxon>
        <taxon>Bacillota</taxon>
        <taxon>Bacilli</taxon>
        <taxon>Lactobacillales</taxon>
        <taxon>Lactobacillaceae</taxon>
        <taxon>Weissella</taxon>
    </lineage>
</organism>
<dbReference type="InterPro" id="IPR001650">
    <property type="entry name" value="Helicase_C-like"/>
</dbReference>
<proteinExistence type="predicted"/>
<dbReference type="PROSITE" id="PS51194">
    <property type="entry name" value="HELICASE_CTER"/>
    <property type="match status" value="1"/>
</dbReference>
<feature type="domain" description="Helicase C-terminal" evidence="6">
    <location>
        <begin position="223"/>
        <end position="384"/>
    </location>
</feature>
<dbReference type="PANTHER" id="PTHR13710">
    <property type="entry name" value="DNA HELICASE RECQ FAMILY MEMBER"/>
    <property type="match status" value="1"/>
</dbReference>
<dbReference type="InterPro" id="IPR011545">
    <property type="entry name" value="DEAD/DEAH_box_helicase_dom"/>
</dbReference>
<dbReference type="InterPro" id="IPR014001">
    <property type="entry name" value="Helicase_ATP-bd"/>
</dbReference>
<dbReference type="GO" id="GO:0003678">
    <property type="term" value="F:DNA helicase activity"/>
    <property type="evidence" value="ECO:0007669"/>
    <property type="project" value="UniProtKB-EC"/>
</dbReference>
<dbReference type="InterPro" id="IPR004589">
    <property type="entry name" value="DNA_helicase_ATP-dep_RecQ"/>
</dbReference>